<dbReference type="Proteomes" id="UP000284841">
    <property type="component" value="Unassembled WGS sequence"/>
</dbReference>
<reference evidence="1 2" key="1">
    <citation type="submission" date="2018-08" db="EMBL/GenBank/DDBJ databases">
        <title>A genome reference for cultivated species of the human gut microbiota.</title>
        <authorList>
            <person name="Zou Y."/>
            <person name="Xue W."/>
            <person name="Luo G."/>
        </authorList>
    </citation>
    <scope>NUCLEOTIDE SEQUENCE [LARGE SCALE GENOMIC DNA]</scope>
    <source>
        <strain evidence="1 2">AM07-24</strain>
    </source>
</reference>
<proteinExistence type="predicted"/>
<evidence type="ECO:0000313" key="1">
    <source>
        <dbReference type="EMBL" id="RHJ89035.1"/>
    </source>
</evidence>
<dbReference type="AlphaFoldDB" id="A0A415E5W4"/>
<name>A0A415E5W4_9FIRM</name>
<keyword evidence="2" id="KW-1185">Reference proteome</keyword>
<sequence>MQKSIHVDCPTYLELGLKNGEVSTVNGKELNHEGVKHVIDYLCQEVDVKADDVLTKVKSIGKDEGAVTLKLYNGAVSTF</sequence>
<comment type="caution">
    <text evidence="1">The sequence shown here is derived from an EMBL/GenBank/DDBJ whole genome shotgun (WGS) entry which is preliminary data.</text>
</comment>
<dbReference type="EMBL" id="QRMS01000001">
    <property type="protein sequence ID" value="RHJ89035.1"/>
    <property type="molecule type" value="Genomic_DNA"/>
</dbReference>
<gene>
    <name evidence="1" type="ORF">DW099_00205</name>
</gene>
<dbReference type="RefSeq" id="WP_067538398.1">
    <property type="nucleotide sequence ID" value="NZ_AP025567.1"/>
</dbReference>
<dbReference type="OrthoDB" id="2084056at2"/>
<dbReference type="STRING" id="1776384.GCA_900086585_02263"/>
<accession>A0A415E5W4</accession>
<organism evidence="1 2">
    <name type="scientific">Emergencia timonensis</name>
    <dbReference type="NCBI Taxonomy" id="1776384"/>
    <lineage>
        <taxon>Bacteria</taxon>
        <taxon>Bacillati</taxon>
        <taxon>Bacillota</taxon>
        <taxon>Clostridia</taxon>
        <taxon>Peptostreptococcales</taxon>
        <taxon>Anaerovoracaceae</taxon>
        <taxon>Emergencia</taxon>
    </lineage>
</organism>
<protein>
    <submittedName>
        <fullName evidence="1">Uncharacterized protein</fullName>
    </submittedName>
</protein>
<evidence type="ECO:0000313" key="2">
    <source>
        <dbReference type="Proteomes" id="UP000284841"/>
    </source>
</evidence>
<dbReference type="GeneID" id="83004615"/>